<organism evidence="1 2">
    <name type="scientific">Sphaerodactylus townsendi</name>
    <dbReference type="NCBI Taxonomy" id="933632"/>
    <lineage>
        <taxon>Eukaryota</taxon>
        <taxon>Metazoa</taxon>
        <taxon>Chordata</taxon>
        <taxon>Craniata</taxon>
        <taxon>Vertebrata</taxon>
        <taxon>Euteleostomi</taxon>
        <taxon>Lepidosauria</taxon>
        <taxon>Squamata</taxon>
        <taxon>Bifurcata</taxon>
        <taxon>Gekkota</taxon>
        <taxon>Sphaerodactylidae</taxon>
        <taxon>Sphaerodactylus</taxon>
    </lineage>
</organism>
<name>A0ACB8ELC2_9SAUR</name>
<dbReference type="Proteomes" id="UP000827872">
    <property type="component" value="Linkage Group LG03"/>
</dbReference>
<protein>
    <submittedName>
        <fullName evidence="1">Uncharacterized protein</fullName>
    </submittedName>
</protein>
<evidence type="ECO:0000313" key="2">
    <source>
        <dbReference type="Proteomes" id="UP000827872"/>
    </source>
</evidence>
<accession>A0ACB8ELC2</accession>
<proteinExistence type="predicted"/>
<reference evidence="1" key="1">
    <citation type="submission" date="2021-08" db="EMBL/GenBank/DDBJ databases">
        <title>The first chromosome-level gecko genome reveals the dynamic sex chromosomes of Neotropical dwarf geckos (Sphaerodactylidae: Sphaerodactylus).</title>
        <authorList>
            <person name="Pinto B.J."/>
            <person name="Keating S.E."/>
            <person name="Gamble T."/>
        </authorList>
    </citation>
    <scope>NUCLEOTIDE SEQUENCE</scope>
    <source>
        <strain evidence="1">TG3544</strain>
    </source>
</reference>
<dbReference type="EMBL" id="CM037616">
    <property type="protein sequence ID" value="KAH7993489.1"/>
    <property type="molecule type" value="Genomic_DNA"/>
</dbReference>
<comment type="caution">
    <text evidence="1">The sequence shown here is derived from an EMBL/GenBank/DDBJ whole genome shotgun (WGS) entry which is preliminary data.</text>
</comment>
<sequence length="308" mass="34285">MPAAGDRPGRSNSIGDNDLLVIAPWARYGSVKATRSLRGGDGSNRVSKPPYSWTSGGTQRRLDMAAGHGGQLDTAARSGRISHELWLWAKAQVLALQPPPQRMGPHTYASVRSEATSRGLEVRSANSPPVTNIIRVSRNYQQLHRELLFTHRKYGDKLYSATNMLGLSLRSKPELLQVLEHRNRRREGMETSVELSPLEQELQRWQQRREQRQQQEESSDTPDHQPEFVRVRGNLRRIQHAPDVPPQPAKPSMTPSSFLRPHLTNAEFSRVPASPSPEVPDGDSLQLRGSTEASSVSSARSQCSLANS</sequence>
<gene>
    <name evidence="1" type="ORF">K3G42_031165</name>
</gene>
<keyword evidence="2" id="KW-1185">Reference proteome</keyword>
<evidence type="ECO:0000313" key="1">
    <source>
        <dbReference type="EMBL" id="KAH7993489.1"/>
    </source>
</evidence>